<dbReference type="PANTHER" id="PTHR47331">
    <property type="entry name" value="PHD-TYPE DOMAIN-CONTAINING PROTEIN"/>
    <property type="match status" value="1"/>
</dbReference>
<keyword evidence="2" id="KW-1185">Reference proteome</keyword>
<dbReference type="EMBL" id="BMAV01019168">
    <property type="protein sequence ID" value="GFY71934.1"/>
    <property type="molecule type" value="Genomic_DNA"/>
</dbReference>
<name>A0A8X6YI79_9ARAC</name>
<dbReference type="InterPro" id="IPR005312">
    <property type="entry name" value="DUF1759"/>
</dbReference>
<proteinExistence type="predicted"/>
<dbReference type="Pfam" id="PF05380">
    <property type="entry name" value="Peptidase_A17"/>
    <property type="match status" value="1"/>
</dbReference>
<dbReference type="OrthoDB" id="6422707at2759"/>
<accession>A0A8X6YI79</accession>
<evidence type="ECO:0000313" key="1">
    <source>
        <dbReference type="EMBL" id="GFY71934.1"/>
    </source>
</evidence>
<comment type="caution">
    <text evidence="1">The sequence shown here is derived from an EMBL/GenBank/DDBJ whole genome shotgun (WGS) entry which is preliminary data.</text>
</comment>
<dbReference type="InterPro" id="IPR008042">
    <property type="entry name" value="Retrotrans_Pao"/>
</dbReference>
<protein>
    <submittedName>
        <fullName evidence="1">CCHC-type domain-containing protein</fullName>
    </submittedName>
</protein>
<reference evidence="1" key="1">
    <citation type="submission" date="2020-08" db="EMBL/GenBank/DDBJ databases">
        <title>Multicomponent nature underlies the extraordinary mechanical properties of spider dragline silk.</title>
        <authorList>
            <person name="Kono N."/>
            <person name="Nakamura H."/>
            <person name="Mori M."/>
            <person name="Yoshida Y."/>
            <person name="Ohtoshi R."/>
            <person name="Malay A.D."/>
            <person name="Moran D.A.P."/>
            <person name="Tomita M."/>
            <person name="Numata K."/>
            <person name="Arakawa K."/>
        </authorList>
    </citation>
    <scope>NUCLEOTIDE SEQUENCE</scope>
</reference>
<dbReference type="PANTHER" id="PTHR47331:SF5">
    <property type="entry name" value="RIBONUCLEASE H"/>
    <property type="match status" value="1"/>
</dbReference>
<dbReference type="Pfam" id="PF03564">
    <property type="entry name" value="DUF1759"/>
    <property type="match status" value="1"/>
</dbReference>
<evidence type="ECO:0000313" key="2">
    <source>
        <dbReference type="Proteomes" id="UP000886998"/>
    </source>
</evidence>
<gene>
    <name evidence="1" type="primary">AVEN_145526_1</name>
    <name evidence="1" type="ORF">TNIN_450401</name>
</gene>
<sequence length="344" mass="39004">MVPESKAAGLISSFPITSENYSKAVQQLKMRFGREDLLVQIYVQDLLFLVIKNATAGRNSELASLYDMLETKLRSSESLGHTKEKFADFLEPLVESCLPESVLLSWESSRVSEDSDDSTSQRSLEKQMCFVRHEVESEMINLAHEGFGKNNGVLKQNNNKIINADVPDIATTAMLVSTNASHDRIPRDASKKAYAACIFVRSVNLDGVKVTLVRAKSRVAALKTLNIPHLKLMACCTGARLANFVRNTLDLPDIKVMFRNDSSVALWWIREHRDWSVFVTNRVKEIRQLTRPQLWHHVPGNINLADLLSRGSNWLLMPLECWPLDNVCFYINETRGKEKKNQIK</sequence>
<organism evidence="1 2">
    <name type="scientific">Trichonephila inaurata madagascariensis</name>
    <dbReference type="NCBI Taxonomy" id="2747483"/>
    <lineage>
        <taxon>Eukaryota</taxon>
        <taxon>Metazoa</taxon>
        <taxon>Ecdysozoa</taxon>
        <taxon>Arthropoda</taxon>
        <taxon>Chelicerata</taxon>
        <taxon>Arachnida</taxon>
        <taxon>Araneae</taxon>
        <taxon>Araneomorphae</taxon>
        <taxon>Entelegynae</taxon>
        <taxon>Araneoidea</taxon>
        <taxon>Nephilidae</taxon>
        <taxon>Trichonephila</taxon>
        <taxon>Trichonephila inaurata</taxon>
    </lineage>
</organism>
<dbReference type="Proteomes" id="UP000886998">
    <property type="component" value="Unassembled WGS sequence"/>
</dbReference>
<dbReference type="AlphaFoldDB" id="A0A8X6YI79"/>